<organism evidence="2 3">
    <name type="scientific">Microbacterium marinilacus</name>
    <dbReference type="NCBI Taxonomy" id="415209"/>
    <lineage>
        <taxon>Bacteria</taxon>
        <taxon>Bacillati</taxon>
        <taxon>Actinomycetota</taxon>
        <taxon>Actinomycetes</taxon>
        <taxon>Micrococcales</taxon>
        <taxon>Microbacteriaceae</taxon>
        <taxon>Microbacterium</taxon>
    </lineage>
</organism>
<reference evidence="3" key="1">
    <citation type="journal article" date="2019" name="Int. J. Syst. Evol. Microbiol.">
        <title>The Global Catalogue of Microorganisms (GCM) 10K type strain sequencing project: providing services to taxonomists for standard genome sequencing and annotation.</title>
        <authorList>
            <consortium name="The Broad Institute Genomics Platform"/>
            <consortium name="The Broad Institute Genome Sequencing Center for Infectious Disease"/>
            <person name="Wu L."/>
            <person name="Ma J."/>
        </authorList>
    </citation>
    <scope>NUCLEOTIDE SEQUENCE [LARGE SCALE GENOMIC DNA]</scope>
    <source>
        <strain evidence="3">JCM 16546</strain>
    </source>
</reference>
<dbReference type="SUPFAM" id="SSF69322">
    <property type="entry name" value="Tricorn protease domain 2"/>
    <property type="match status" value="1"/>
</dbReference>
<name>A0ABP7BQD5_9MICO</name>
<protein>
    <submittedName>
        <fullName evidence="2">Prolyl oligopeptidase family serine peptidase</fullName>
    </submittedName>
</protein>
<evidence type="ECO:0000313" key="2">
    <source>
        <dbReference type="EMBL" id="GAA3665745.1"/>
    </source>
</evidence>
<dbReference type="InterPro" id="IPR001375">
    <property type="entry name" value="Peptidase_S9_cat"/>
</dbReference>
<dbReference type="PANTHER" id="PTHR43056:SF5">
    <property type="entry name" value="PEPTIDASE S9 PROLYL OLIGOPEPTIDASE CATALYTIC DOMAIN-CONTAINING PROTEIN"/>
    <property type="match status" value="1"/>
</dbReference>
<proteinExistence type="predicted"/>
<dbReference type="EMBL" id="BAAAYV010000019">
    <property type="protein sequence ID" value="GAA3665745.1"/>
    <property type="molecule type" value="Genomic_DNA"/>
</dbReference>
<gene>
    <name evidence="2" type="ORF">GCM10022202_29780</name>
</gene>
<accession>A0ABP7BQD5</accession>
<sequence>MRGVCPSVGHMPHTLPYGSWPSPISAADIAGGSPRIDGARFVGADAEIWWSESVPAERGRTAVRRRRGEDDDVVLPAPWSARSRVHEYGGGAWTTTDDGELLFVEGSDQRVHRLTPGGEPVPLTPAARGMAFGDLTFAEGPSGALLFAVRETQGDSRVPARDIVTIPLDGSAADDPSAIVSVVAGSDFLAAPAPRGDRLAWIAWQHPDMPWDAAELRVGRLGADGTIAEHVVLAGGHTPAGPVAALQPEWTSDDELVFSADPPAPHGTGRWNLHRVRLDGLQATPPEPILADDADTGGPLWNLGARWFAPLEDGRIVAVRTHGSDELVVVDPESGAAEPLETPLSGGVLVRDARGPRVLLSGAGRLVPSGLWLLDADARTLSAVRGGVPPVDPSWLPGSRALTFQGPEGDVHAFAYPPTNPDVSAPEDELPPYLVLVHGGPTAHVSGELSLAVAYFTSRGIGVLDVNYGGSTGYGRAYRERLLGRWGIVDVADTATAARGLAAAGLADPSRIAIKGGSAGGWTVLCAVADTDAFAAGISRYGVADLRRLAADTHDFEARYIDGLVGPLPQAEPLYVSRSPLSRPETLRTPLLILQGSEDPVVPPSQSEALRDALAMNGVPHAYLLFEGESHGFRGAETLVRAFEAELAFLGGVLGFDTPGVPALPLD</sequence>
<keyword evidence="3" id="KW-1185">Reference proteome</keyword>
<dbReference type="Pfam" id="PF00326">
    <property type="entry name" value="Peptidase_S9"/>
    <property type="match status" value="1"/>
</dbReference>
<comment type="caution">
    <text evidence="2">The sequence shown here is derived from an EMBL/GenBank/DDBJ whole genome shotgun (WGS) entry which is preliminary data.</text>
</comment>
<feature type="domain" description="Peptidase S9 prolyl oligopeptidase catalytic" evidence="1">
    <location>
        <begin position="450"/>
        <end position="655"/>
    </location>
</feature>
<dbReference type="InterPro" id="IPR050585">
    <property type="entry name" value="Xaa-Pro_dipeptidyl-ppase/CocE"/>
</dbReference>
<dbReference type="PANTHER" id="PTHR43056">
    <property type="entry name" value="PEPTIDASE S9 PROLYL OLIGOPEPTIDASE"/>
    <property type="match status" value="1"/>
</dbReference>
<dbReference type="Gene3D" id="3.40.50.1820">
    <property type="entry name" value="alpha/beta hydrolase"/>
    <property type="match status" value="1"/>
</dbReference>
<evidence type="ECO:0000313" key="3">
    <source>
        <dbReference type="Proteomes" id="UP001410795"/>
    </source>
</evidence>
<dbReference type="Proteomes" id="UP001410795">
    <property type="component" value="Unassembled WGS sequence"/>
</dbReference>
<dbReference type="InterPro" id="IPR029058">
    <property type="entry name" value="AB_hydrolase_fold"/>
</dbReference>
<evidence type="ECO:0000259" key="1">
    <source>
        <dbReference type="Pfam" id="PF00326"/>
    </source>
</evidence>
<dbReference type="SUPFAM" id="SSF53474">
    <property type="entry name" value="alpha/beta-Hydrolases"/>
    <property type="match status" value="1"/>
</dbReference>